<dbReference type="AlphaFoldDB" id="A0A6I5ZPX8"/>
<dbReference type="Gene3D" id="3.40.50.1820">
    <property type="entry name" value="alpha/beta hydrolase"/>
    <property type="match status" value="1"/>
</dbReference>
<dbReference type="EMBL" id="CP046244">
    <property type="protein sequence ID" value="QGP91858.1"/>
    <property type="molecule type" value="Genomic_DNA"/>
</dbReference>
<name>A0A6I5ZPX8_9FIRM</name>
<dbReference type="InterPro" id="IPR002918">
    <property type="entry name" value="Lipase_EstA/Esterase_EstB"/>
</dbReference>
<dbReference type="Pfam" id="PF01674">
    <property type="entry name" value="Lipase_2"/>
    <property type="match status" value="1"/>
</dbReference>
<dbReference type="Proteomes" id="UP000425916">
    <property type="component" value="Chromosome"/>
</dbReference>
<dbReference type="GO" id="GO:0016042">
    <property type="term" value="P:lipid catabolic process"/>
    <property type="evidence" value="ECO:0007669"/>
    <property type="project" value="InterPro"/>
</dbReference>
<proteinExistence type="predicted"/>
<organism evidence="1 2">
    <name type="scientific">Neomoorella glycerini</name>
    <dbReference type="NCBI Taxonomy" id="55779"/>
    <lineage>
        <taxon>Bacteria</taxon>
        <taxon>Bacillati</taxon>
        <taxon>Bacillota</taxon>
        <taxon>Clostridia</taxon>
        <taxon>Neomoorellales</taxon>
        <taxon>Neomoorellaceae</taxon>
        <taxon>Neomoorella</taxon>
    </lineage>
</organism>
<evidence type="ECO:0008006" key="3">
    <source>
        <dbReference type="Google" id="ProtNLM"/>
    </source>
</evidence>
<protein>
    <recommendedName>
        <fullName evidence="3">Alpha/Beta hydrolase fold</fullName>
    </recommendedName>
</protein>
<sequence length="467" mass="52844">MKRIRRGFIGLVAVFFLLVNLVAGAVFPPPEARAASPVLIATATDPYPWERVELWGDSSSQMINGQEKIVKFSLPRNDKVRSWFPADIYVHDGYSSTYNDYNFGSYGHLKSNRYFLLGYGPNWQNATKPYPVLLVHGARDDMNRAWAHPWDYQTPGSITNPGLMQYLANRGYAVFAISFPHTHGNNLIQAELIADAIEIIKQKTGASKVDVVAHSKGNLPAIAYMSSLNNEWTDTSWMTDYRGDVRKYIAVAAPFKGLDTMFRYYTANTNVIQNNLNSPVAFWEAYIYYVYRYYKRWDMTDTYNGNYFQGQTQLLHNWVDDPEHPIPFNSESWTSADGNETMYDLYYGGQSAYITSEGINQAIANPNGSLGTSNFIAKLNNKGLDPGINLYVLYGYNQVWDYTWWGYPIGEKADASDGLLFVASATYTSGVTRRGAPLKAKVGMNYNHLDIARETPALQWIEQKLAE</sequence>
<keyword evidence="2" id="KW-1185">Reference proteome</keyword>
<dbReference type="OrthoDB" id="9765872at2"/>
<dbReference type="RefSeq" id="WP_156272512.1">
    <property type="nucleotide sequence ID" value="NZ_CP046244.1"/>
</dbReference>
<dbReference type="SUPFAM" id="SSF53474">
    <property type="entry name" value="alpha/beta-Hydrolases"/>
    <property type="match status" value="1"/>
</dbReference>
<dbReference type="GO" id="GO:0016787">
    <property type="term" value="F:hydrolase activity"/>
    <property type="evidence" value="ECO:0007669"/>
    <property type="project" value="InterPro"/>
</dbReference>
<gene>
    <name evidence="1" type="ORF">MGLY_12010</name>
</gene>
<evidence type="ECO:0000313" key="1">
    <source>
        <dbReference type="EMBL" id="QGP91858.1"/>
    </source>
</evidence>
<reference evidence="1 2" key="1">
    <citation type="submission" date="2019-11" db="EMBL/GenBank/DDBJ databases">
        <title>Genome sequence of Moorella glycerini DSM11254.</title>
        <authorList>
            <person name="Poehlein A."/>
            <person name="Boeer T."/>
            <person name="Daniel R."/>
        </authorList>
    </citation>
    <scope>NUCLEOTIDE SEQUENCE [LARGE SCALE GENOMIC DNA]</scope>
    <source>
        <strain evidence="1 2">DSM 11254</strain>
    </source>
</reference>
<dbReference type="InterPro" id="IPR029058">
    <property type="entry name" value="AB_hydrolase_fold"/>
</dbReference>
<evidence type="ECO:0000313" key="2">
    <source>
        <dbReference type="Proteomes" id="UP000425916"/>
    </source>
</evidence>
<accession>A0A6I5ZPX8</accession>